<keyword evidence="2" id="KW-0812">Transmembrane</keyword>
<accession>A0A0G0TV59</accession>
<gene>
    <name evidence="3" type="ORF">UT84_C0004G0023</name>
</gene>
<keyword evidence="2" id="KW-0472">Membrane</keyword>
<evidence type="ECO:0000256" key="1">
    <source>
        <dbReference type="SAM" id="MobiDB-lite"/>
    </source>
</evidence>
<sequence length="226" mass="24131">MEQSLASKILAKIGLAILVVALFDLALLNWWMFKKSPDAASETASGKGDVSASAPPIVSLASPSSKPLASEAPEPTNQPQPTSPPQAQATQTIVKTETQTIIQTPQKEIFIPLGSGSTKSGSFSDLGGVEVSIDTTKYPPIDYMVFQASIWVTNGNGKAWARVINVNDNNPFYESEISSSSSSGEFRTSGKIPFVYGPKTYRVQAKTDITDFAANISNAMIKIVLK</sequence>
<reference evidence="3 4" key="1">
    <citation type="journal article" date="2015" name="Nature">
        <title>rRNA introns, odd ribosomes, and small enigmatic genomes across a large radiation of phyla.</title>
        <authorList>
            <person name="Brown C.T."/>
            <person name="Hug L.A."/>
            <person name="Thomas B.C."/>
            <person name="Sharon I."/>
            <person name="Castelle C.J."/>
            <person name="Singh A."/>
            <person name="Wilkins M.J."/>
            <person name="Williams K.H."/>
            <person name="Banfield J.F."/>
        </authorList>
    </citation>
    <scope>NUCLEOTIDE SEQUENCE [LARGE SCALE GENOMIC DNA]</scope>
</reference>
<organism evidence="3 4">
    <name type="scientific">Candidatus Curtissbacteria bacterium GW2011_GWA1_40_16</name>
    <dbReference type="NCBI Taxonomy" id="1618405"/>
    <lineage>
        <taxon>Bacteria</taxon>
        <taxon>Candidatus Curtissiibacteriota</taxon>
    </lineage>
</organism>
<name>A0A0G0TV59_9BACT</name>
<evidence type="ECO:0000313" key="4">
    <source>
        <dbReference type="Proteomes" id="UP000034531"/>
    </source>
</evidence>
<evidence type="ECO:0000256" key="2">
    <source>
        <dbReference type="SAM" id="Phobius"/>
    </source>
</evidence>
<feature type="region of interest" description="Disordered" evidence="1">
    <location>
        <begin position="41"/>
        <end position="95"/>
    </location>
</feature>
<comment type="caution">
    <text evidence="3">The sequence shown here is derived from an EMBL/GenBank/DDBJ whole genome shotgun (WGS) entry which is preliminary data.</text>
</comment>
<proteinExistence type="predicted"/>
<protein>
    <submittedName>
        <fullName evidence="3">Uncharacterized protein</fullName>
    </submittedName>
</protein>
<feature type="compositionally biased region" description="Low complexity" evidence="1">
    <location>
        <begin position="59"/>
        <end position="75"/>
    </location>
</feature>
<feature type="transmembrane region" description="Helical" evidence="2">
    <location>
        <begin position="9"/>
        <end position="33"/>
    </location>
</feature>
<dbReference type="EMBL" id="LBYI01000004">
    <property type="protein sequence ID" value="KKR50960.1"/>
    <property type="molecule type" value="Genomic_DNA"/>
</dbReference>
<dbReference type="Proteomes" id="UP000034531">
    <property type="component" value="Unassembled WGS sequence"/>
</dbReference>
<dbReference type="AlphaFoldDB" id="A0A0G0TV59"/>
<keyword evidence="2" id="KW-1133">Transmembrane helix</keyword>
<evidence type="ECO:0000313" key="3">
    <source>
        <dbReference type="EMBL" id="KKR50960.1"/>
    </source>
</evidence>